<dbReference type="RefSeq" id="WP_307250275.1">
    <property type="nucleotide sequence ID" value="NZ_JAUSQZ010000001.1"/>
</dbReference>
<evidence type="ECO:0000313" key="3">
    <source>
        <dbReference type="EMBL" id="MDP9830963.1"/>
    </source>
</evidence>
<organism evidence="3 4">
    <name type="scientific">Kineosporia succinea</name>
    <dbReference type="NCBI Taxonomy" id="84632"/>
    <lineage>
        <taxon>Bacteria</taxon>
        <taxon>Bacillati</taxon>
        <taxon>Actinomycetota</taxon>
        <taxon>Actinomycetes</taxon>
        <taxon>Kineosporiales</taxon>
        <taxon>Kineosporiaceae</taxon>
        <taxon>Kineosporia</taxon>
    </lineage>
</organism>
<dbReference type="InterPro" id="IPR011051">
    <property type="entry name" value="RmlC_Cupin_sf"/>
</dbReference>
<protein>
    <submittedName>
        <fullName evidence="3">Quercetin dioxygenase-like cupin family protein</fullName>
    </submittedName>
</protein>
<feature type="chain" id="PRO_5047099918" evidence="1">
    <location>
        <begin position="34"/>
        <end position="154"/>
    </location>
</feature>
<dbReference type="InterPro" id="IPR014710">
    <property type="entry name" value="RmlC-like_jellyroll"/>
</dbReference>
<keyword evidence="4" id="KW-1185">Reference proteome</keyword>
<gene>
    <name evidence="3" type="ORF">J2S57_006712</name>
</gene>
<comment type="caution">
    <text evidence="3">The sequence shown here is derived from an EMBL/GenBank/DDBJ whole genome shotgun (WGS) entry which is preliminary data.</text>
</comment>
<dbReference type="SUPFAM" id="SSF51182">
    <property type="entry name" value="RmlC-like cupins"/>
    <property type="match status" value="1"/>
</dbReference>
<name>A0ABT9PE35_9ACTN</name>
<dbReference type="Proteomes" id="UP001235712">
    <property type="component" value="Unassembled WGS sequence"/>
</dbReference>
<feature type="domain" description="Cupin type-2" evidence="2">
    <location>
        <begin position="63"/>
        <end position="130"/>
    </location>
</feature>
<feature type="signal peptide" evidence="1">
    <location>
        <begin position="1"/>
        <end position="33"/>
    </location>
</feature>
<reference evidence="3 4" key="1">
    <citation type="submission" date="2023-07" db="EMBL/GenBank/DDBJ databases">
        <title>Sequencing the genomes of 1000 actinobacteria strains.</title>
        <authorList>
            <person name="Klenk H.-P."/>
        </authorList>
    </citation>
    <scope>NUCLEOTIDE SEQUENCE [LARGE SCALE GENOMIC DNA]</scope>
    <source>
        <strain evidence="3 4">DSM 44388</strain>
    </source>
</reference>
<evidence type="ECO:0000259" key="2">
    <source>
        <dbReference type="Pfam" id="PF07883"/>
    </source>
</evidence>
<evidence type="ECO:0000256" key="1">
    <source>
        <dbReference type="SAM" id="SignalP"/>
    </source>
</evidence>
<dbReference type="InterPro" id="IPR013096">
    <property type="entry name" value="Cupin_2"/>
</dbReference>
<dbReference type="PROSITE" id="PS51318">
    <property type="entry name" value="TAT"/>
    <property type="match status" value="1"/>
</dbReference>
<keyword evidence="1" id="KW-0732">Signal</keyword>
<accession>A0ABT9PE35</accession>
<sequence length="154" mass="15864">MTEGKEMSTKKKALRAGLAATAAAAFTMGAAGAAQATPAGPGVVGKIISSTTVGKTDLVLREITIPPGQATGWHYHDGQLFGKVKQGTLSHFDDTCASDGVYRKGSVIREPAGSDQVHIGINRGRTPVVLEVLYVLPTGSPLSEDAANPGCSFQ</sequence>
<dbReference type="EMBL" id="JAUSQZ010000001">
    <property type="protein sequence ID" value="MDP9830963.1"/>
    <property type="molecule type" value="Genomic_DNA"/>
</dbReference>
<dbReference type="Gene3D" id="2.60.120.10">
    <property type="entry name" value="Jelly Rolls"/>
    <property type="match status" value="1"/>
</dbReference>
<evidence type="ECO:0000313" key="4">
    <source>
        <dbReference type="Proteomes" id="UP001235712"/>
    </source>
</evidence>
<proteinExistence type="predicted"/>
<dbReference type="Pfam" id="PF07883">
    <property type="entry name" value="Cupin_2"/>
    <property type="match status" value="1"/>
</dbReference>
<dbReference type="InterPro" id="IPR006311">
    <property type="entry name" value="TAT_signal"/>
</dbReference>